<dbReference type="InterPro" id="IPR011990">
    <property type="entry name" value="TPR-like_helical_dom_sf"/>
</dbReference>
<feature type="repeat" description="PPR" evidence="2">
    <location>
        <begin position="357"/>
        <end position="391"/>
    </location>
</feature>
<dbReference type="Pfam" id="PF01535">
    <property type="entry name" value="PPR"/>
    <property type="match status" value="3"/>
</dbReference>
<dbReference type="Pfam" id="PF13041">
    <property type="entry name" value="PPR_2"/>
    <property type="match status" value="2"/>
</dbReference>
<keyword evidence="4" id="KW-1185">Reference proteome</keyword>
<sequence>MRFSPSILVSHLRLAKRAASWRFFAVSSLSPNEHHLKVGNFDLNPRDDPNLALSFLGQLKQHGVSLNVNAYATLVIILSNWGLDRKLDSVLVELIVNEERGFSVMDLIASIGEEAEEDKRSLLLLRVSSSLVKAYVSLRLFDEAIDVLFQSNRLGCVPSIKACNFLMNRMIDFGKTDMVVALFRQLKPLGLYANGYTYAIVVKALCKKGDLEEAAKLLEIAPSVFAYTTFIDGLCVTQKTDQALVLVKELIDTKTLAGNDLETAYGMVVRGFCNEMKMEAAESIILEMEKTGVGPDVHACSVIIDRHCKNMNLPKATGFLNTMVCYNVAFHALSKLGRVEEAIELLQEMMDKGMVPDVINYTTLLDGYCIRGQVVDALDLIDYMRGNGISPDKAEDLFEDMKQRGIKPDVVTYTLLLDNYLKLDPVHHETGSVQGEVRKRRTSELWREFTAAVEKVLTPSWTILNLLSLWL</sequence>
<keyword evidence="1" id="KW-0677">Repeat</keyword>
<dbReference type="OrthoDB" id="185373at2759"/>
<feature type="repeat" description="PPR" evidence="2">
    <location>
        <begin position="261"/>
        <end position="295"/>
    </location>
</feature>
<proteinExistence type="predicted"/>
<dbReference type="NCBIfam" id="TIGR00756">
    <property type="entry name" value="PPR"/>
    <property type="match status" value="5"/>
</dbReference>
<dbReference type="PROSITE" id="PS51375">
    <property type="entry name" value="PPR"/>
    <property type="match status" value="3"/>
</dbReference>
<dbReference type="EMBL" id="CM002874">
    <property type="protein sequence ID" value="KFK32474.1"/>
    <property type="molecule type" value="Genomic_DNA"/>
</dbReference>
<dbReference type="Pfam" id="PF12854">
    <property type="entry name" value="PPR_1"/>
    <property type="match status" value="1"/>
</dbReference>
<evidence type="ECO:0000313" key="4">
    <source>
        <dbReference type="Proteomes" id="UP000029120"/>
    </source>
</evidence>
<organism evidence="3 4">
    <name type="scientific">Arabis alpina</name>
    <name type="common">Alpine rock-cress</name>
    <dbReference type="NCBI Taxonomy" id="50452"/>
    <lineage>
        <taxon>Eukaryota</taxon>
        <taxon>Viridiplantae</taxon>
        <taxon>Streptophyta</taxon>
        <taxon>Embryophyta</taxon>
        <taxon>Tracheophyta</taxon>
        <taxon>Spermatophyta</taxon>
        <taxon>Magnoliopsida</taxon>
        <taxon>eudicotyledons</taxon>
        <taxon>Gunneridae</taxon>
        <taxon>Pentapetalae</taxon>
        <taxon>rosids</taxon>
        <taxon>malvids</taxon>
        <taxon>Brassicales</taxon>
        <taxon>Brassicaceae</taxon>
        <taxon>Arabideae</taxon>
        <taxon>Arabis</taxon>
    </lineage>
</organism>
<dbReference type="InterPro" id="IPR002885">
    <property type="entry name" value="PPR_rpt"/>
</dbReference>
<dbReference type="AlphaFoldDB" id="A0A087GRH2"/>
<evidence type="ECO:0000256" key="2">
    <source>
        <dbReference type="PROSITE-ProRule" id="PRU00708"/>
    </source>
</evidence>
<protein>
    <recommendedName>
        <fullName evidence="5">Pentacotripeptide-repeat region of PRORP domain-containing protein</fullName>
    </recommendedName>
</protein>
<reference evidence="4" key="1">
    <citation type="journal article" date="2015" name="Nat. Plants">
        <title>Genome expansion of Arabis alpina linked with retrotransposition and reduced symmetric DNA methylation.</title>
        <authorList>
            <person name="Willing E.M."/>
            <person name="Rawat V."/>
            <person name="Mandakova T."/>
            <person name="Maumus F."/>
            <person name="James G.V."/>
            <person name="Nordstroem K.J."/>
            <person name="Becker C."/>
            <person name="Warthmann N."/>
            <person name="Chica C."/>
            <person name="Szarzynska B."/>
            <person name="Zytnicki M."/>
            <person name="Albani M.C."/>
            <person name="Kiefer C."/>
            <person name="Bergonzi S."/>
            <person name="Castaings L."/>
            <person name="Mateos J.L."/>
            <person name="Berns M.C."/>
            <person name="Bujdoso N."/>
            <person name="Piofczyk T."/>
            <person name="de Lorenzo L."/>
            <person name="Barrero-Sicilia C."/>
            <person name="Mateos I."/>
            <person name="Piednoel M."/>
            <person name="Hagmann J."/>
            <person name="Chen-Min-Tao R."/>
            <person name="Iglesias-Fernandez R."/>
            <person name="Schuster S.C."/>
            <person name="Alonso-Blanco C."/>
            <person name="Roudier F."/>
            <person name="Carbonero P."/>
            <person name="Paz-Ares J."/>
            <person name="Davis S.J."/>
            <person name="Pecinka A."/>
            <person name="Quesneville H."/>
            <person name="Colot V."/>
            <person name="Lysak M.A."/>
            <person name="Weigel D."/>
            <person name="Coupland G."/>
            <person name="Schneeberger K."/>
        </authorList>
    </citation>
    <scope>NUCLEOTIDE SEQUENCE [LARGE SCALE GENOMIC DNA]</scope>
    <source>
        <strain evidence="4">cv. Pajares</strain>
    </source>
</reference>
<evidence type="ECO:0008006" key="5">
    <source>
        <dbReference type="Google" id="ProtNLM"/>
    </source>
</evidence>
<dbReference type="Proteomes" id="UP000029120">
    <property type="component" value="Chromosome 6"/>
</dbReference>
<dbReference type="eggNOG" id="KOG4197">
    <property type="taxonomic scope" value="Eukaryota"/>
</dbReference>
<gene>
    <name evidence="3" type="ordered locus">AALP_Aa6g247400</name>
</gene>
<dbReference type="OMA" id="CSAMING"/>
<accession>A0A087GRH2</accession>
<evidence type="ECO:0000313" key="3">
    <source>
        <dbReference type="EMBL" id="KFK32474.1"/>
    </source>
</evidence>
<dbReference type="Gramene" id="KFK32474">
    <property type="protein sequence ID" value="KFK32474"/>
    <property type="gene ID" value="AALP_AA6G247400"/>
</dbReference>
<feature type="repeat" description="PPR" evidence="2">
    <location>
        <begin position="322"/>
        <end position="356"/>
    </location>
</feature>
<evidence type="ECO:0000256" key="1">
    <source>
        <dbReference type="ARBA" id="ARBA00022737"/>
    </source>
</evidence>
<dbReference type="Gene3D" id="1.25.40.10">
    <property type="entry name" value="Tetratricopeptide repeat domain"/>
    <property type="match status" value="5"/>
</dbReference>
<dbReference type="PANTHER" id="PTHR45613:SF9">
    <property type="entry name" value="MITOCHONDRIAL GROUP I INTRON SPLICING FACTOR CCM1"/>
    <property type="match status" value="1"/>
</dbReference>
<name>A0A087GRH2_ARAAL</name>
<dbReference type="PANTHER" id="PTHR45613">
    <property type="entry name" value="PENTATRICOPEPTIDE REPEAT-CONTAINING PROTEIN"/>
    <property type="match status" value="1"/>
</dbReference>